<evidence type="ECO:0000313" key="1">
    <source>
        <dbReference type="Proteomes" id="UP000095286"/>
    </source>
</evidence>
<reference evidence="2" key="1">
    <citation type="submission" date="2016-11" db="UniProtKB">
        <authorList>
            <consortium name="WormBaseParasite"/>
        </authorList>
    </citation>
    <scope>IDENTIFICATION</scope>
    <source>
        <strain evidence="2">KR3021</strain>
    </source>
</reference>
<accession>A0AC35TR02</accession>
<organism evidence="1 2">
    <name type="scientific">Rhabditophanes sp. KR3021</name>
    <dbReference type="NCBI Taxonomy" id="114890"/>
    <lineage>
        <taxon>Eukaryota</taxon>
        <taxon>Metazoa</taxon>
        <taxon>Ecdysozoa</taxon>
        <taxon>Nematoda</taxon>
        <taxon>Chromadorea</taxon>
        <taxon>Rhabditida</taxon>
        <taxon>Tylenchina</taxon>
        <taxon>Panagrolaimomorpha</taxon>
        <taxon>Strongyloidoidea</taxon>
        <taxon>Alloionematidae</taxon>
        <taxon>Rhabditophanes</taxon>
    </lineage>
</organism>
<proteinExistence type="predicted"/>
<evidence type="ECO:0000313" key="2">
    <source>
        <dbReference type="WBParaSite" id="RSKR_0000306533.1"/>
    </source>
</evidence>
<protein>
    <submittedName>
        <fullName evidence="2">IgGFc_binding domain-containing protein</fullName>
    </submittedName>
</protein>
<dbReference type="Proteomes" id="UP000095286">
    <property type="component" value="Unplaced"/>
</dbReference>
<dbReference type="WBParaSite" id="RSKR_0000306533.1">
    <property type="protein sequence ID" value="RSKR_0000306533.1"/>
    <property type="gene ID" value="RSKR_0000306533"/>
</dbReference>
<name>A0AC35TR02_9BILA</name>
<sequence>MLPLSQKESISVNGALFSNDTIQYDTAIGQNQSYVTVGPIDVNSDNSNATIVITATSPLILSYASWWTTTSNLEDDSCGLSCNVNYVTFMPVVSKQCNDLLFPPDQRMITNDFTTRLYASPPSVDQDCVE</sequence>